<evidence type="ECO:0000313" key="2">
    <source>
        <dbReference type="Proteomes" id="UP000271889"/>
    </source>
</evidence>
<proteinExistence type="predicted"/>
<dbReference type="Proteomes" id="UP000271889">
    <property type="component" value="Unassembled WGS sequence"/>
</dbReference>
<dbReference type="AlphaFoldDB" id="A0A3P6QD73"/>
<reference evidence="1 2" key="1">
    <citation type="submission" date="2018-11" db="EMBL/GenBank/DDBJ databases">
        <authorList>
            <consortium name="Pathogen Informatics"/>
        </authorList>
    </citation>
    <scope>NUCLEOTIDE SEQUENCE [LARGE SCALE GENOMIC DNA]</scope>
</reference>
<accession>A0A3P6QD73</accession>
<dbReference type="OrthoDB" id="10503342at2759"/>
<gene>
    <name evidence="1" type="ORF">CGOC_LOCUS785</name>
</gene>
<keyword evidence="2" id="KW-1185">Reference proteome</keyword>
<name>A0A3P6QD73_CYLGO</name>
<organism evidence="1 2">
    <name type="scientific">Cylicostephanus goldi</name>
    <name type="common">Nematode worm</name>
    <dbReference type="NCBI Taxonomy" id="71465"/>
    <lineage>
        <taxon>Eukaryota</taxon>
        <taxon>Metazoa</taxon>
        <taxon>Ecdysozoa</taxon>
        <taxon>Nematoda</taxon>
        <taxon>Chromadorea</taxon>
        <taxon>Rhabditida</taxon>
        <taxon>Rhabditina</taxon>
        <taxon>Rhabditomorpha</taxon>
        <taxon>Strongyloidea</taxon>
        <taxon>Strongylidae</taxon>
        <taxon>Cylicostephanus</taxon>
    </lineage>
</organism>
<dbReference type="EMBL" id="UYRV01001219">
    <property type="protein sequence ID" value="VDK46519.1"/>
    <property type="molecule type" value="Genomic_DNA"/>
</dbReference>
<evidence type="ECO:0000313" key="1">
    <source>
        <dbReference type="EMBL" id="VDK46519.1"/>
    </source>
</evidence>
<protein>
    <submittedName>
        <fullName evidence="1">Uncharacterized protein</fullName>
    </submittedName>
</protein>
<sequence length="64" mass="7051">MEVNFNDVPMSDPFLSLETNLEDITEAFLTVSGTDISDPNTGTTPLILYRTVNRTSSVVVCNVR</sequence>